<proteinExistence type="predicted"/>
<sequence>MGKKNLNLFQTLHKERAARAKAVGSTKVPNLQEPLIKVHVHGGSKRKAELPTRLGRGKDVKKVCAALLRLGSSSGGKRPEAKLIELPETIVRRDIEITLSETLVNSIDSIEPDVLVKAMVEFNSKALILGRRVGSLYQRELKEGNWSKLEEL</sequence>
<dbReference type="AlphaFoldDB" id="A0A4D6NM36"/>
<reference evidence="1 2" key="1">
    <citation type="submission" date="2019-04" db="EMBL/GenBank/DDBJ databases">
        <title>An improved genome assembly and genetic linkage map for asparagus bean, Vigna unguiculata ssp. sesquipedialis.</title>
        <authorList>
            <person name="Xia Q."/>
            <person name="Zhang R."/>
            <person name="Dong Y."/>
        </authorList>
    </citation>
    <scope>NUCLEOTIDE SEQUENCE [LARGE SCALE GENOMIC DNA]</scope>
    <source>
        <tissue evidence="1">Leaf</tissue>
    </source>
</reference>
<evidence type="ECO:0000313" key="2">
    <source>
        <dbReference type="Proteomes" id="UP000501690"/>
    </source>
</evidence>
<organism evidence="1 2">
    <name type="scientific">Vigna unguiculata</name>
    <name type="common">Cowpea</name>
    <dbReference type="NCBI Taxonomy" id="3917"/>
    <lineage>
        <taxon>Eukaryota</taxon>
        <taxon>Viridiplantae</taxon>
        <taxon>Streptophyta</taxon>
        <taxon>Embryophyta</taxon>
        <taxon>Tracheophyta</taxon>
        <taxon>Spermatophyta</taxon>
        <taxon>Magnoliopsida</taxon>
        <taxon>eudicotyledons</taxon>
        <taxon>Gunneridae</taxon>
        <taxon>Pentapetalae</taxon>
        <taxon>rosids</taxon>
        <taxon>fabids</taxon>
        <taxon>Fabales</taxon>
        <taxon>Fabaceae</taxon>
        <taxon>Papilionoideae</taxon>
        <taxon>50 kb inversion clade</taxon>
        <taxon>NPAAA clade</taxon>
        <taxon>indigoferoid/millettioid clade</taxon>
        <taxon>Phaseoleae</taxon>
        <taxon>Vigna</taxon>
    </lineage>
</organism>
<name>A0A4D6NM36_VIGUN</name>
<keyword evidence="2" id="KW-1185">Reference proteome</keyword>
<dbReference type="Proteomes" id="UP000501690">
    <property type="component" value="Linkage Group LG11"/>
</dbReference>
<accession>A0A4D6NM36</accession>
<dbReference type="EMBL" id="CP039355">
    <property type="protein sequence ID" value="QCE14706.1"/>
    <property type="molecule type" value="Genomic_DNA"/>
</dbReference>
<evidence type="ECO:0000313" key="1">
    <source>
        <dbReference type="EMBL" id="QCE14706.1"/>
    </source>
</evidence>
<protein>
    <submittedName>
        <fullName evidence="1">Uncharacterized protein</fullName>
    </submittedName>
</protein>
<gene>
    <name evidence="1" type="ORF">DEO72_LG11g1710</name>
</gene>